<proteinExistence type="predicted"/>
<organism evidence="1 2">
    <name type="scientific">Paraburkholderia aspalathi</name>
    <dbReference type="NCBI Taxonomy" id="1324617"/>
    <lineage>
        <taxon>Bacteria</taxon>
        <taxon>Pseudomonadati</taxon>
        <taxon>Pseudomonadota</taxon>
        <taxon>Betaproteobacteria</taxon>
        <taxon>Burkholderiales</taxon>
        <taxon>Burkholderiaceae</taxon>
        <taxon>Paraburkholderia</taxon>
    </lineage>
</organism>
<evidence type="ECO:0000313" key="2">
    <source>
        <dbReference type="Proteomes" id="UP000198844"/>
    </source>
</evidence>
<dbReference type="EMBL" id="FPBH01000004">
    <property type="protein sequence ID" value="SFT84862.1"/>
    <property type="molecule type" value="Genomic_DNA"/>
</dbReference>
<reference evidence="1 2" key="1">
    <citation type="submission" date="2016-10" db="EMBL/GenBank/DDBJ databases">
        <authorList>
            <person name="de Groot N.N."/>
        </authorList>
    </citation>
    <scope>NUCLEOTIDE SEQUENCE [LARGE SCALE GENOMIC DNA]</scope>
    <source>
        <strain evidence="1 2">LMG 27731</strain>
    </source>
</reference>
<evidence type="ECO:0000313" key="1">
    <source>
        <dbReference type="EMBL" id="SFT84862.1"/>
    </source>
</evidence>
<sequence length="38" mass="4540">MKWEAPLCLLGFWNDRSPQAPVDTEQLSQDDYTKYYET</sequence>
<accession>A0A1I7BCQ1</accession>
<protein>
    <submittedName>
        <fullName evidence="1">Uncharacterized protein</fullName>
    </submittedName>
</protein>
<dbReference type="AlphaFoldDB" id="A0A1I7BCQ1"/>
<dbReference type="Proteomes" id="UP000198844">
    <property type="component" value="Unassembled WGS sequence"/>
</dbReference>
<gene>
    <name evidence="1" type="ORF">SAMN05192563_1004355</name>
</gene>
<name>A0A1I7BCQ1_9BURK</name>